<proteinExistence type="predicted"/>
<dbReference type="GO" id="GO:0006281">
    <property type="term" value="P:DNA repair"/>
    <property type="evidence" value="ECO:0007669"/>
    <property type="project" value="TreeGrafter"/>
</dbReference>
<evidence type="ECO:0008006" key="3">
    <source>
        <dbReference type="Google" id="ProtNLM"/>
    </source>
</evidence>
<dbReference type="Gene3D" id="3.40.50.1000">
    <property type="entry name" value="HAD superfamily/HAD-like"/>
    <property type="match status" value="1"/>
</dbReference>
<dbReference type="NCBIfam" id="TIGR01549">
    <property type="entry name" value="HAD-SF-IA-v1"/>
    <property type="match status" value="1"/>
</dbReference>
<evidence type="ECO:0000313" key="1">
    <source>
        <dbReference type="EMBL" id="OGK73807.1"/>
    </source>
</evidence>
<dbReference type="PANTHER" id="PTHR43434">
    <property type="entry name" value="PHOSPHOGLYCOLATE PHOSPHATASE"/>
    <property type="match status" value="1"/>
</dbReference>
<protein>
    <recommendedName>
        <fullName evidence="3">HAD family hydrolase</fullName>
    </recommendedName>
</protein>
<dbReference type="InterPro" id="IPR006439">
    <property type="entry name" value="HAD-SF_hydro_IA"/>
</dbReference>
<reference evidence="1 2" key="1">
    <citation type="journal article" date="2016" name="Nat. Commun.">
        <title>Thousands of microbial genomes shed light on interconnected biogeochemical processes in an aquifer system.</title>
        <authorList>
            <person name="Anantharaman K."/>
            <person name="Brown C.T."/>
            <person name="Hug L.A."/>
            <person name="Sharon I."/>
            <person name="Castelle C.J."/>
            <person name="Probst A.J."/>
            <person name="Thomas B.C."/>
            <person name="Singh A."/>
            <person name="Wilkins M.J."/>
            <person name="Karaoz U."/>
            <person name="Brodie E.L."/>
            <person name="Williams K.H."/>
            <person name="Hubbard S.S."/>
            <person name="Banfield J.F."/>
        </authorList>
    </citation>
    <scope>NUCLEOTIDE SEQUENCE [LARGE SCALE GENOMIC DNA]</scope>
</reference>
<dbReference type="EMBL" id="MGBR01000001">
    <property type="protein sequence ID" value="OGK73807.1"/>
    <property type="molecule type" value="Genomic_DNA"/>
</dbReference>
<organism evidence="1 2">
    <name type="scientific">Candidatus Roizmanbacteria bacterium RIFOXYD1_FULL_38_12</name>
    <dbReference type="NCBI Taxonomy" id="1802093"/>
    <lineage>
        <taxon>Bacteria</taxon>
        <taxon>Candidatus Roizmaniibacteriota</taxon>
    </lineage>
</organism>
<dbReference type="GO" id="GO:0005829">
    <property type="term" value="C:cytosol"/>
    <property type="evidence" value="ECO:0007669"/>
    <property type="project" value="TreeGrafter"/>
</dbReference>
<dbReference type="SUPFAM" id="SSF56784">
    <property type="entry name" value="HAD-like"/>
    <property type="match status" value="1"/>
</dbReference>
<dbReference type="PRINTS" id="PR00413">
    <property type="entry name" value="HADHALOGNASE"/>
</dbReference>
<gene>
    <name evidence="1" type="ORF">A3K52_03430</name>
</gene>
<name>A0A1F7L105_9BACT</name>
<dbReference type="SFLD" id="SFLDS00003">
    <property type="entry name" value="Haloacid_Dehalogenase"/>
    <property type="match status" value="1"/>
</dbReference>
<dbReference type="InterPro" id="IPR050155">
    <property type="entry name" value="HAD-like_hydrolase_sf"/>
</dbReference>
<dbReference type="InterPro" id="IPR041492">
    <property type="entry name" value="HAD_2"/>
</dbReference>
<dbReference type="Pfam" id="PF13419">
    <property type="entry name" value="HAD_2"/>
    <property type="match status" value="1"/>
</dbReference>
<dbReference type="InterPro" id="IPR036412">
    <property type="entry name" value="HAD-like_sf"/>
</dbReference>
<dbReference type="Gene3D" id="1.10.150.240">
    <property type="entry name" value="Putative phosphatase, domain 2"/>
    <property type="match status" value="1"/>
</dbReference>
<dbReference type="GO" id="GO:0008967">
    <property type="term" value="F:phosphoglycolate phosphatase activity"/>
    <property type="evidence" value="ECO:0007669"/>
    <property type="project" value="TreeGrafter"/>
</dbReference>
<accession>A0A1F7L105</accession>
<dbReference type="PANTHER" id="PTHR43434:SF1">
    <property type="entry name" value="PHOSPHOGLYCOLATE PHOSPHATASE"/>
    <property type="match status" value="1"/>
</dbReference>
<dbReference type="AlphaFoldDB" id="A0A1F7L105"/>
<sequence>MIKLVIIDFDDTLSLTEKACLTIENHIAKQMGFPPMDHRTHLKNWGTPIRDAIKERIPGINEDEFMVRLEKTLPEFIERNEVDVISDINLEVLDRLKMLGLKLAILTSRTMGEVKHLIHIDHSLSKRLDGFYHKDNLQHSKPNPHVFKEILSRFKVGPSEAVYMGDSLSDAICAKGAGLHFVALLESKIRTRDDFKGIKVDFFADTFSQIIDYVKL</sequence>
<dbReference type="InterPro" id="IPR023214">
    <property type="entry name" value="HAD_sf"/>
</dbReference>
<dbReference type="InterPro" id="IPR023198">
    <property type="entry name" value="PGP-like_dom2"/>
</dbReference>
<dbReference type="Proteomes" id="UP000177050">
    <property type="component" value="Unassembled WGS sequence"/>
</dbReference>
<dbReference type="SFLD" id="SFLDG01129">
    <property type="entry name" value="C1.5:_HAD__Beta-PGM__Phosphata"/>
    <property type="match status" value="1"/>
</dbReference>
<comment type="caution">
    <text evidence="1">The sequence shown here is derived from an EMBL/GenBank/DDBJ whole genome shotgun (WGS) entry which is preliminary data.</text>
</comment>
<evidence type="ECO:0000313" key="2">
    <source>
        <dbReference type="Proteomes" id="UP000177050"/>
    </source>
</evidence>